<dbReference type="PROSITE" id="PS51094">
    <property type="entry name" value="PTS_EIIA_TYPE_2"/>
    <property type="match status" value="1"/>
</dbReference>
<dbReference type="InterPro" id="IPR016152">
    <property type="entry name" value="PTrfase/Anion_transptr"/>
</dbReference>
<protein>
    <submittedName>
        <fullName evidence="2">PTS sugar transporter subunit IIA</fullName>
    </submittedName>
</protein>
<evidence type="ECO:0000259" key="1">
    <source>
        <dbReference type="PROSITE" id="PS51094"/>
    </source>
</evidence>
<evidence type="ECO:0000313" key="2">
    <source>
        <dbReference type="EMBL" id="WDF82721.1"/>
    </source>
</evidence>
<keyword evidence="2" id="KW-0813">Transport</keyword>
<dbReference type="RefSeq" id="WP_274260391.1">
    <property type="nucleotide sequence ID" value="NZ_CP117884.1"/>
</dbReference>
<name>A0ABY7WSK7_9LACO</name>
<accession>A0ABY7WSK7</accession>
<sequence length="148" mass="15745">MFGLLTKKNVVTEVEITSTNQIDVLKELAARTASKLNLDEQEMRSGLFASAGANTNRITGNRIFITHATAASIKAPKAVLITLAPAVNWNGTNAIDYALVVVMPADAGDTSYDEIADKAEAVFSDHASELDGLIGNASELNKIVKEII</sequence>
<dbReference type="Pfam" id="PF00359">
    <property type="entry name" value="PTS_EIIA_2"/>
    <property type="match status" value="1"/>
</dbReference>
<dbReference type="EMBL" id="CP117884">
    <property type="protein sequence ID" value="WDF82721.1"/>
    <property type="molecule type" value="Genomic_DNA"/>
</dbReference>
<keyword evidence="2" id="KW-0762">Sugar transport</keyword>
<dbReference type="Proteomes" id="UP001220377">
    <property type="component" value="Chromosome"/>
</dbReference>
<gene>
    <name evidence="2" type="ORF">PQ472_00340</name>
</gene>
<keyword evidence="3" id="KW-1185">Reference proteome</keyword>
<proteinExistence type="predicted"/>
<dbReference type="InterPro" id="IPR002178">
    <property type="entry name" value="PTS_EIIA_type-2_dom"/>
</dbReference>
<dbReference type="Gene3D" id="3.40.930.10">
    <property type="entry name" value="Mannitol-specific EII, Chain A"/>
    <property type="match status" value="1"/>
</dbReference>
<organism evidence="2 3">
    <name type="scientific">Lacticaseibacillus pabuli</name>
    <dbReference type="NCBI Taxonomy" id="3025672"/>
    <lineage>
        <taxon>Bacteria</taxon>
        <taxon>Bacillati</taxon>
        <taxon>Bacillota</taxon>
        <taxon>Bacilli</taxon>
        <taxon>Lactobacillales</taxon>
        <taxon>Lactobacillaceae</taxon>
        <taxon>Lacticaseibacillus</taxon>
    </lineage>
</organism>
<evidence type="ECO:0000313" key="3">
    <source>
        <dbReference type="Proteomes" id="UP001220377"/>
    </source>
</evidence>
<feature type="domain" description="PTS EIIA type-2" evidence="1">
    <location>
        <begin position="3"/>
        <end position="147"/>
    </location>
</feature>
<reference evidence="2 3" key="1">
    <citation type="submission" date="2023-02" db="EMBL/GenBank/DDBJ databases">
        <title>Genome sequence of Lacticaseibacillus sp. KACC 23028.</title>
        <authorList>
            <person name="Kim S."/>
            <person name="Heo J."/>
            <person name="Kwon S.-W."/>
        </authorList>
    </citation>
    <scope>NUCLEOTIDE SEQUENCE [LARGE SCALE GENOMIC DNA]</scope>
    <source>
        <strain evidence="2 3">KACC 23028</strain>
    </source>
</reference>